<dbReference type="PANTHER" id="PTHR10848:SF0">
    <property type="entry name" value="MEIOTIC RECOMBINATION PROTEIN SPO11"/>
    <property type="match status" value="1"/>
</dbReference>
<keyword evidence="9 12" id="KW-0238">DNA-binding</keyword>
<dbReference type="Pfam" id="PF21180">
    <property type="entry name" value="TOP6A-Spo11_Toprim"/>
    <property type="match status" value="1"/>
</dbReference>
<protein>
    <recommendedName>
        <fullName evidence="5">DNA topoisomerase (ATP-hydrolyzing)</fullName>
        <ecNumber evidence="5">5.6.2.2</ecNumber>
    </recommendedName>
</protein>
<dbReference type="GO" id="GO:0046872">
    <property type="term" value="F:metal ion binding"/>
    <property type="evidence" value="ECO:0007669"/>
    <property type="project" value="UniProtKB-KW"/>
</dbReference>
<keyword evidence="6" id="KW-0479">Metal-binding</keyword>
<comment type="cofactor">
    <cofactor evidence="2">
        <name>Mg(2+)</name>
        <dbReference type="ChEBI" id="CHEBI:18420"/>
    </cofactor>
</comment>
<dbReference type="InterPro" id="IPR034136">
    <property type="entry name" value="TOPRIM_Topo6A/Spo11"/>
</dbReference>
<evidence type="ECO:0000313" key="16">
    <source>
        <dbReference type="Proteomes" id="UP000069272"/>
    </source>
</evidence>
<reference evidence="15 16" key="1">
    <citation type="journal article" date="2017" name="G3 (Bethesda)">
        <title>The Physical Genome Mapping of Anopheles albimanus Corrected Scaffold Misassemblies and Identified Interarm Rearrangements in Genus Anopheles.</title>
        <authorList>
            <person name="Artemov G.N."/>
            <person name="Peery A.N."/>
            <person name="Jiang X."/>
            <person name="Tu Z."/>
            <person name="Stegniy V.N."/>
            <person name="Sharakhova M.V."/>
            <person name="Sharakhov I.V."/>
        </authorList>
    </citation>
    <scope>NUCLEOTIDE SEQUENCE [LARGE SCALE GENOMIC DNA]</scope>
    <source>
        <strain evidence="15 16">ALBI9_A</strain>
    </source>
</reference>
<evidence type="ECO:0000256" key="1">
    <source>
        <dbReference type="ARBA" id="ARBA00000185"/>
    </source>
</evidence>
<dbReference type="PRINTS" id="PR01551">
    <property type="entry name" value="SPO11HOMOLOG"/>
</dbReference>
<dbReference type="InterPro" id="IPR002815">
    <property type="entry name" value="Spo11/TopoVI_A"/>
</dbReference>
<evidence type="ECO:0000256" key="7">
    <source>
        <dbReference type="ARBA" id="ARBA00022842"/>
    </source>
</evidence>
<dbReference type="EnsemblMetazoa" id="AALB004004-RA">
    <property type="protein sequence ID" value="AALB004004-PA"/>
    <property type="gene ID" value="AALB004004"/>
</dbReference>
<dbReference type="GO" id="GO:0003918">
    <property type="term" value="F:DNA topoisomerase type II (double strand cut, ATP-hydrolyzing) activity"/>
    <property type="evidence" value="ECO:0007669"/>
    <property type="project" value="UniProtKB-UniRule"/>
</dbReference>
<accession>A0A182FBX0</accession>
<dbReference type="STRING" id="7167.A0A182FBX0"/>
<dbReference type="Proteomes" id="UP000069272">
    <property type="component" value="Chromosome 3R"/>
</dbReference>
<evidence type="ECO:0000256" key="10">
    <source>
        <dbReference type="ARBA" id="ARBA00023235"/>
    </source>
</evidence>
<dbReference type="GO" id="GO:0000706">
    <property type="term" value="P:meiotic DNA double-strand break processing"/>
    <property type="evidence" value="ECO:0007669"/>
    <property type="project" value="TreeGrafter"/>
</dbReference>
<evidence type="ECO:0000259" key="14">
    <source>
        <dbReference type="Pfam" id="PF21180"/>
    </source>
</evidence>
<sequence>EENHEGAEEPLHVPVSGPIDDLALKHAQLRCRINALLQHIEQHVCEGAPLIGRQKLNWDDCTIEEGILQPTVATLEATRGKRIRQQRLQLIVRMLANVHQLLTTGTSCTKRELYYLNLDLVRSPACSYAALADVCALLDVEPWELNVFNTSKGLIAGPLVLTLGSGETIDCGRCRWGTPVPMDVGSVMMLQSTAKAVLIVEKDTVFKRLLEDGLMSKSANSVLLITAKGYPDVSTRLLLRKIVDTLSLPMYALVDADPHGIEILCVYKFGSLAMAHRQQSLAIPSIQWIGLFPSDIELLGLHSIPLRDGELRKIELMIERPYASGLIKKELLLLRQLAVKTEIESLFHIASDFIITVYLKQKLKECVIGN</sequence>
<feature type="active site" description="O-(5'-phospho-DNA)-tyrosine intermediate" evidence="12">
    <location>
        <position position="115"/>
    </location>
</feature>
<keyword evidence="10 12" id="KW-0413">Isomerase</keyword>
<evidence type="ECO:0000313" key="15">
    <source>
        <dbReference type="EnsemblMetazoa" id="AALB004004-PA"/>
    </source>
</evidence>
<dbReference type="Pfam" id="PF04406">
    <property type="entry name" value="TP6A_N"/>
    <property type="match status" value="1"/>
</dbReference>
<dbReference type="VEuPathDB" id="VectorBase:AALB20_035776"/>
<keyword evidence="16" id="KW-1185">Reference proteome</keyword>
<dbReference type="InterPro" id="IPR036388">
    <property type="entry name" value="WH-like_DNA-bd_sf"/>
</dbReference>
<evidence type="ECO:0000256" key="2">
    <source>
        <dbReference type="ARBA" id="ARBA00001946"/>
    </source>
</evidence>
<dbReference type="InterPro" id="IPR013049">
    <property type="entry name" value="Spo11/TopoVI_A_N"/>
</dbReference>
<comment type="similarity">
    <text evidence="4 12">Belongs to the TOP6A family.</text>
</comment>
<comment type="catalytic activity">
    <reaction evidence="1 12">
        <text>ATP-dependent breakage, passage and rejoining of double-stranded DNA.</text>
        <dbReference type="EC" id="5.6.2.2"/>
    </reaction>
</comment>
<dbReference type="GO" id="GO:0000228">
    <property type="term" value="C:nuclear chromosome"/>
    <property type="evidence" value="ECO:0007669"/>
    <property type="project" value="TreeGrafter"/>
</dbReference>
<organism evidence="15 16">
    <name type="scientific">Anopheles albimanus</name>
    <name type="common">New world malaria mosquito</name>
    <dbReference type="NCBI Taxonomy" id="7167"/>
    <lineage>
        <taxon>Eukaryota</taxon>
        <taxon>Metazoa</taxon>
        <taxon>Ecdysozoa</taxon>
        <taxon>Arthropoda</taxon>
        <taxon>Hexapoda</taxon>
        <taxon>Insecta</taxon>
        <taxon>Pterygota</taxon>
        <taxon>Neoptera</taxon>
        <taxon>Endopterygota</taxon>
        <taxon>Diptera</taxon>
        <taxon>Nematocera</taxon>
        <taxon>Culicoidea</taxon>
        <taxon>Culicidae</taxon>
        <taxon>Anophelinae</taxon>
        <taxon>Anopheles</taxon>
    </lineage>
</organism>
<keyword evidence="11" id="KW-0539">Nucleus</keyword>
<evidence type="ECO:0000259" key="13">
    <source>
        <dbReference type="Pfam" id="PF04406"/>
    </source>
</evidence>
<evidence type="ECO:0000256" key="8">
    <source>
        <dbReference type="ARBA" id="ARBA00023029"/>
    </source>
</evidence>
<feature type="domain" description="Topoisomerase 6 subunit A/Spo11 TOPRIM" evidence="14">
    <location>
        <begin position="197"/>
        <end position="363"/>
    </location>
</feature>
<evidence type="ECO:0000256" key="5">
    <source>
        <dbReference type="ARBA" id="ARBA00012895"/>
    </source>
</evidence>
<dbReference type="InterPro" id="IPR036078">
    <property type="entry name" value="Spo11/TopoVI_A_sf"/>
</dbReference>
<dbReference type="CDD" id="cd00223">
    <property type="entry name" value="TOPRIM_TopoIIB_SPO"/>
    <property type="match status" value="1"/>
</dbReference>
<dbReference type="PRINTS" id="PR01550">
    <property type="entry name" value="TOP6AFAMILY"/>
</dbReference>
<dbReference type="Gene3D" id="3.40.1360.10">
    <property type="match status" value="1"/>
</dbReference>
<dbReference type="EC" id="5.6.2.2" evidence="5"/>
<dbReference type="GO" id="GO:0042138">
    <property type="term" value="P:meiotic DNA double-strand break formation"/>
    <property type="evidence" value="ECO:0007669"/>
    <property type="project" value="InterPro"/>
</dbReference>
<name>A0A182FBX0_ANOAL</name>
<evidence type="ECO:0000256" key="11">
    <source>
        <dbReference type="ARBA" id="ARBA00023242"/>
    </source>
</evidence>
<evidence type="ECO:0000256" key="3">
    <source>
        <dbReference type="ARBA" id="ARBA00004123"/>
    </source>
</evidence>
<dbReference type="GO" id="GO:0007131">
    <property type="term" value="P:reciprocal meiotic recombination"/>
    <property type="evidence" value="ECO:0007669"/>
    <property type="project" value="TreeGrafter"/>
</dbReference>
<dbReference type="PANTHER" id="PTHR10848">
    <property type="entry name" value="MEIOTIC RECOMBINATION PROTEIN SPO11"/>
    <property type="match status" value="1"/>
</dbReference>
<dbReference type="PROSITE" id="PS52041">
    <property type="entry name" value="TOPO_IIB"/>
    <property type="match status" value="1"/>
</dbReference>
<evidence type="ECO:0000256" key="9">
    <source>
        <dbReference type="ARBA" id="ARBA00023125"/>
    </source>
</evidence>
<dbReference type="AlphaFoldDB" id="A0A182FBX0"/>
<dbReference type="VEuPathDB" id="VectorBase:AALB004004"/>
<proteinExistence type="inferred from homology"/>
<dbReference type="GO" id="GO:0003677">
    <property type="term" value="F:DNA binding"/>
    <property type="evidence" value="ECO:0007669"/>
    <property type="project" value="UniProtKB-UniRule"/>
</dbReference>
<evidence type="ECO:0000256" key="12">
    <source>
        <dbReference type="PROSITE-ProRule" id="PRU01385"/>
    </source>
</evidence>
<keyword evidence="7" id="KW-0460">Magnesium</keyword>
<dbReference type="InterPro" id="IPR013048">
    <property type="entry name" value="Meiotic_Spo11"/>
</dbReference>
<dbReference type="Gene3D" id="1.10.10.10">
    <property type="entry name" value="Winged helix-like DNA-binding domain superfamily/Winged helix DNA-binding domain"/>
    <property type="match status" value="1"/>
</dbReference>
<reference evidence="15" key="2">
    <citation type="submission" date="2022-08" db="UniProtKB">
        <authorList>
            <consortium name="EnsemblMetazoa"/>
        </authorList>
    </citation>
    <scope>IDENTIFICATION</scope>
    <source>
        <strain evidence="15">STECLA/ALBI9_A</strain>
    </source>
</reference>
<dbReference type="GO" id="GO:0005524">
    <property type="term" value="F:ATP binding"/>
    <property type="evidence" value="ECO:0007669"/>
    <property type="project" value="InterPro"/>
</dbReference>
<keyword evidence="8 12" id="KW-0799">Topoisomerase</keyword>
<feature type="domain" description="Spo11/DNA topoisomerase VI subunit A N-terminal" evidence="13">
    <location>
        <begin position="87"/>
        <end position="147"/>
    </location>
</feature>
<comment type="subcellular location">
    <subcellularLocation>
        <location evidence="3">Nucleus</location>
    </subcellularLocation>
</comment>
<dbReference type="SUPFAM" id="SSF56726">
    <property type="entry name" value="DNA topoisomerase IV, alpha subunit"/>
    <property type="match status" value="1"/>
</dbReference>
<evidence type="ECO:0000256" key="6">
    <source>
        <dbReference type="ARBA" id="ARBA00022723"/>
    </source>
</evidence>
<evidence type="ECO:0000256" key="4">
    <source>
        <dbReference type="ARBA" id="ARBA00006559"/>
    </source>
</evidence>